<protein>
    <submittedName>
        <fullName evidence="1">Uncharacterized protein</fullName>
    </submittedName>
</protein>
<dbReference type="CDD" id="cd09272">
    <property type="entry name" value="RNase_HI_RT_Ty1"/>
    <property type="match status" value="1"/>
</dbReference>
<dbReference type="EMBL" id="JAVYJV010000019">
    <property type="protein sequence ID" value="KAK4346019.1"/>
    <property type="molecule type" value="Genomic_DNA"/>
</dbReference>
<dbReference type="Proteomes" id="UP001291623">
    <property type="component" value="Unassembled WGS sequence"/>
</dbReference>
<organism evidence="1 2">
    <name type="scientific">Anisodus tanguticus</name>
    <dbReference type="NCBI Taxonomy" id="243964"/>
    <lineage>
        <taxon>Eukaryota</taxon>
        <taxon>Viridiplantae</taxon>
        <taxon>Streptophyta</taxon>
        <taxon>Embryophyta</taxon>
        <taxon>Tracheophyta</taxon>
        <taxon>Spermatophyta</taxon>
        <taxon>Magnoliopsida</taxon>
        <taxon>eudicotyledons</taxon>
        <taxon>Gunneridae</taxon>
        <taxon>Pentapetalae</taxon>
        <taxon>asterids</taxon>
        <taxon>lamiids</taxon>
        <taxon>Solanales</taxon>
        <taxon>Solanaceae</taxon>
        <taxon>Solanoideae</taxon>
        <taxon>Hyoscyameae</taxon>
        <taxon>Anisodus</taxon>
    </lineage>
</organism>
<evidence type="ECO:0000313" key="1">
    <source>
        <dbReference type="EMBL" id="KAK4346019.1"/>
    </source>
</evidence>
<proteinExistence type="predicted"/>
<reference evidence="1" key="1">
    <citation type="submission" date="2023-12" db="EMBL/GenBank/DDBJ databases">
        <title>Genome assembly of Anisodus tanguticus.</title>
        <authorList>
            <person name="Wang Y.-J."/>
        </authorList>
    </citation>
    <scope>NUCLEOTIDE SEQUENCE</scope>
    <source>
        <strain evidence="1">KB-2021</strain>
        <tissue evidence="1">Leaf</tissue>
    </source>
</reference>
<dbReference type="InterPro" id="IPR043502">
    <property type="entry name" value="DNA/RNA_pol_sf"/>
</dbReference>
<dbReference type="PANTHER" id="PTHR11439:SF470">
    <property type="entry name" value="CYSTEINE-RICH RLK (RECEPTOR-LIKE PROTEIN KINASE) 8"/>
    <property type="match status" value="1"/>
</dbReference>
<keyword evidence="2" id="KW-1185">Reference proteome</keyword>
<dbReference type="PANTHER" id="PTHR11439">
    <property type="entry name" value="GAG-POL-RELATED RETROTRANSPOSON"/>
    <property type="match status" value="1"/>
</dbReference>
<evidence type="ECO:0000313" key="2">
    <source>
        <dbReference type="Proteomes" id="UP001291623"/>
    </source>
</evidence>
<accession>A0AAE1R5P9</accession>
<sequence>MHDPRVEHMNACNRVIRYLQETLDYGLHLYPSSASTLISYTDADWGGCPDTRRSTSGYCMFLGDNLVSWKSKKQDTLFLSSVEAVYRALRKVVDELVWLSRLFSEFTVPFPSPLSVYCDSQSVLHIAKNPVFYERTKYIEVDCHFVRNMLQDGLISHHHINTGDQLADLLTKALTGVEHSAVLDKLVVLPSLPT</sequence>
<name>A0AAE1R5P9_9SOLA</name>
<dbReference type="SUPFAM" id="SSF56672">
    <property type="entry name" value="DNA/RNA polymerases"/>
    <property type="match status" value="1"/>
</dbReference>
<comment type="caution">
    <text evidence="1">The sequence shown here is derived from an EMBL/GenBank/DDBJ whole genome shotgun (WGS) entry which is preliminary data.</text>
</comment>
<dbReference type="AlphaFoldDB" id="A0AAE1R5P9"/>
<gene>
    <name evidence="1" type="ORF">RND71_036195</name>
</gene>